<evidence type="ECO:0000313" key="1">
    <source>
        <dbReference type="EMBL" id="QYC51597.1"/>
    </source>
</evidence>
<dbReference type="Proteomes" id="UP001215551">
    <property type="component" value="Segment"/>
</dbReference>
<protein>
    <submittedName>
        <fullName evidence="1">Uncharacterized protein</fullName>
    </submittedName>
</protein>
<dbReference type="EMBL" id="MZ616364">
    <property type="protein sequence ID" value="QYC51597.1"/>
    <property type="molecule type" value="Genomic_DNA"/>
</dbReference>
<keyword evidence="2" id="KW-1185">Reference proteome</keyword>
<sequence length="62" mass="6852">MLFERILEEARKNLIKDTLYPKDPKCLHLSCPSCNGTGINKVTGSGCVHGISCSCKFCRTYA</sequence>
<evidence type="ECO:0000313" key="2">
    <source>
        <dbReference type="Proteomes" id="UP001215551"/>
    </source>
</evidence>
<gene>
    <name evidence="1" type="ORF">key_106</name>
</gene>
<reference evidence="2" key="1">
    <citation type="journal article" date="2023" name="Virus Res">
        <title>Broad-host-range lytic Erwinia phage Key with exopolysaccharide degrading activity.</title>
        <authorList>
            <person name="Zlatohurska M."/>
            <person name="Gorb T."/>
            <person name="Romaniuk L."/>
            <person name="Shenderovska N."/>
            <person name="Faidiuk Y."/>
            <person name="Zhuminska G."/>
            <person name="Hubar Y."/>
            <person name="Hubar O."/>
            <person name="Kropinski A.M."/>
            <person name="Kushkina A."/>
            <person name="Tovkach F."/>
        </authorList>
    </citation>
    <scope>NUCLEOTIDE SEQUENCE [LARGE SCALE GENOMIC DNA]</scope>
</reference>
<proteinExistence type="predicted"/>
<organism evidence="1 2">
    <name type="scientific">Erwinia phage KEY</name>
    <dbReference type="NCBI Taxonomy" id="2821255"/>
    <lineage>
        <taxon>Viruses</taxon>
        <taxon>Duplodnaviria</taxon>
        <taxon>Heunggongvirae</taxon>
        <taxon>Uroviricota</taxon>
        <taxon>Caudoviricetes</taxon>
        <taxon>Demerecviridae</taxon>
        <taxon>Keyvirus</taxon>
        <taxon>Keyvirus key</taxon>
    </lineage>
</organism>
<accession>A0AAE8BDQ5</accession>
<name>A0AAE8BDQ5_9CAUD</name>